<accession>A0A370WV35</accession>
<dbReference type="Pfam" id="PF11185">
    <property type="entry name" value="DUF2971"/>
    <property type="match status" value="1"/>
</dbReference>
<proteinExistence type="predicted"/>
<gene>
    <name evidence="1" type="ORF">DWU98_15755</name>
</gene>
<organism evidence="1 2">
    <name type="scientific">Dyella monticola</name>
    <dbReference type="NCBI Taxonomy" id="1927958"/>
    <lineage>
        <taxon>Bacteria</taxon>
        <taxon>Pseudomonadati</taxon>
        <taxon>Pseudomonadota</taxon>
        <taxon>Gammaproteobacteria</taxon>
        <taxon>Lysobacterales</taxon>
        <taxon>Rhodanobacteraceae</taxon>
        <taxon>Dyella</taxon>
    </lineage>
</organism>
<reference evidence="1 2" key="1">
    <citation type="submission" date="2018-07" db="EMBL/GenBank/DDBJ databases">
        <title>Dyella monticola sp. nov. and Dyella psychrodurans sp. nov. isolated from monsoon evergreen broad-leaved forest soil of Dinghu Mountain, China.</title>
        <authorList>
            <person name="Gao Z."/>
            <person name="Qiu L."/>
        </authorList>
    </citation>
    <scope>NUCLEOTIDE SEQUENCE [LARGE SCALE GENOMIC DNA]</scope>
    <source>
        <strain evidence="1 2">4G-K06</strain>
    </source>
</reference>
<name>A0A370WV35_9GAMM</name>
<dbReference type="AlphaFoldDB" id="A0A370WV35"/>
<comment type="caution">
    <text evidence="1">The sequence shown here is derived from an EMBL/GenBank/DDBJ whole genome shotgun (WGS) entry which is preliminary data.</text>
</comment>
<sequence length="322" mass="36878">MTMTDFSDACRTELWRDFDESTAYPKLRPLLAHYTTLPVLEKIVMNNEMWFSHPLLMNDSEEMRWGLEQGQRLFLSNENIMAACGSDARRAKLIEDFNSRYIQYTHMEAASTYVACFCRHDDANERDGILSMWRGYGGNGSGVALIFDTQYINAREDTPFVLAPIVYLSQAERTAHITAQVNSLAEIIRAHNPPDDQVYLASGWFMERLKLFSLFTKHNGFSEEREWRLAYMGDRDKDGLFHDMIGYFITDRGAQPKLKLKIGPHPGFKDPELTLEKLAHSVLLGPSLAGRLNQLAIERMLMLANKPKLRMAVRVSGIPYRA</sequence>
<evidence type="ECO:0000313" key="1">
    <source>
        <dbReference type="EMBL" id="RDS79896.1"/>
    </source>
</evidence>
<keyword evidence="2" id="KW-1185">Reference proteome</keyword>
<dbReference type="InterPro" id="IPR021352">
    <property type="entry name" value="DUF2971"/>
</dbReference>
<dbReference type="EMBL" id="QRBE01000010">
    <property type="protein sequence ID" value="RDS79896.1"/>
    <property type="molecule type" value="Genomic_DNA"/>
</dbReference>
<protein>
    <submittedName>
        <fullName evidence="1">DUF2971 domain-containing protein</fullName>
    </submittedName>
</protein>
<dbReference type="Proteomes" id="UP000254258">
    <property type="component" value="Unassembled WGS sequence"/>
</dbReference>
<evidence type="ECO:0000313" key="2">
    <source>
        <dbReference type="Proteomes" id="UP000254258"/>
    </source>
</evidence>